<dbReference type="InterPro" id="IPR013325">
    <property type="entry name" value="RNA_pol_sigma_r2"/>
</dbReference>
<keyword evidence="3" id="KW-0731">Sigma factor</keyword>
<name>R4YRR7_OLEAN</name>
<evidence type="ECO:0000256" key="3">
    <source>
        <dbReference type="ARBA" id="ARBA00023082"/>
    </source>
</evidence>
<dbReference type="NCBIfam" id="TIGR02937">
    <property type="entry name" value="sigma70-ECF"/>
    <property type="match status" value="1"/>
</dbReference>
<dbReference type="CDD" id="cd06171">
    <property type="entry name" value="Sigma70_r4"/>
    <property type="match status" value="1"/>
</dbReference>
<keyword evidence="8" id="KW-1185">Reference proteome</keyword>
<dbReference type="AlphaFoldDB" id="R4YRR7"/>
<dbReference type="InterPro" id="IPR013249">
    <property type="entry name" value="RNA_pol_sigma70_r4_t2"/>
</dbReference>
<dbReference type="GO" id="GO:0016987">
    <property type="term" value="F:sigma factor activity"/>
    <property type="evidence" value="ECO:0007669"/>
    <property type="project" value="UniProtKB-KW"/>
</dbReference>
<keyword evidence="2" id="KW-0805">Transcription regulation</keyword>
<dbReference type="InterPro" id="IPR013324">
    <property type="entry name" value="RNA_pol_sigma_r3/r4-like"/>
</dbReference>
<keyword evidence="4" id="KW-0804">Transcription</keyword>
<protein>
    <submittedName>
        <fullName evidence="7">Probable DNA-directed RNA polymerase specialized sigma subunit</fullName>
    </submittedName>
</protein>
<evidence type="ECO:0000256" key="4">
    <source>
        <dbReference type="ARBA" id="ARBA00023163"/>
    </source>
</evidence>
<evidence type="ECO:0000256" key="1">
    <source>
        <dbReference type="ARBA" id="ARBA00010641"/>
    </source>
</evidence>
<dbReference type="GO" id="GO:0000428">
    <property type="term" value="C:DNA-directed RNA polymerase complex"/>
    <property type="evidence" value="ECO:0007669"/>
    <property type="project" value="UniProtKB-KW"/>
</dbReference>
<dbReference type="GO" id="GO:0003677">
    <property type="term" value="F:DNA binding"/>
    <property type="evidence" value="ECO:0007669"/>
    <property type="project" value="InterPro"/>
</dbReference>
<organism evidence="7 8">
    <name type="scientific">Oleispira antarctica RB-8</name>
    <dbReference type="NCBI Taxonomy" id="698738"/>
    <lineage>
        <taxon>Bacteria</taxon>
        <taxon>Pseudomonadati</taxon>
        <taxon>Pseudomonadota</taxon>
        <taxon>Gammaproteobacteria</taxon>
        <taxon>Oceanospirillales</taxon>
        <taxon>Oceanospirillaceae</taxon>
        <taxon>Oleispira</taxon>
    </lineage>
</organism>
<dbReference type="OrthoDB" id="9797134at2"/>
<comment type="similarity">
    <text evidence="1">Belongs to the sigma-70 factor family. ECF subfamily.</text>
</comment>
<dbReference type="EMBL" id="FO203512">
    <property type="protein sequence ID" value="CCK74804.1"/>
    <property type="molecule type" value="Genomic_DNA"/>
</dbReference>
<sequence>MHTELLELLPGLRRYAYSLCGSADDADDLCQGAVERILAKGVPEDVVLAKWAFRICRNLWIDQYRATRTRQQAVDNPLLQDVNISEDSHRTEHEIQLTQVHSAMQQLGEEQRSALSLVTLQSMSYKDAAEVLEVPVGTVMSRIARARANLIKSLNAPQTLVPGH</sequence>
<dbReference type="SUPFAM" id="SSF88659">
    <property type="entry name" value="Sigma3 and sigma4 domains of RNA polymerase sigma factors"/>
    <property type="match status" value="1"/>
</dbReference>
<dbReference type="HOGENOM" id="CLU_047691_1_4_6"/>
<dbReference type="KEGG" id="oai:OLEAN_C06280"/>
<evidence type="ECO:0000259" key="6">
    <source>
        <dbReference type="Pfam" id="PF08281"/>
    </source>
</evidence>
<evidence type="ECO:0000313" key="8">
    <source>
        <dbReference type="Proteomes" id="UP000032749"/>
    </source>
</evidence>
<dbReference type="InterPro" id="IPR014284">
    <property type="entry name" value="RNA_pol_sigma-70_dom"/>
</dbReference>
<dbReference type="PANTHER" id="PTHR43133:SF25">
    <property type="entry name" value="RNA POLYMERASE SIGMA FACTOR RFAY-RELATED"/>
    <property type="match status" value="1"/>
</dbReference>
<dbReference type="Proteomes" id="UP000032749">
    <property type="component" value="Chromosome"/>
</dbReference>
<feature type="domain" description="RNA polymerase sigma-70 region 2" evidence="5">
    <location>
        <begin position="8"/>
        <end position="68"/>
    </location>
</feature>
<gene>
    <name evidence="7" type="ORF">OLEAN_C06280</name>
</gene>
<dbReference type="Gene3D" id="1.10.1740.10">
    <property type="match status" value="1"/>
</dbReference>
<dbReference type="STRING" id="698738.OLEAN_C06280"/>
<dbReference type="PANTHER" id="PTHR43133">
    <property type="entry name" value="RNA POLYMERASE ECF-TYPE SIGMA FACTO"/>
    <property type="match status" value="1"/>
</dbReference>
<dbReference type="Pfam" id="PF08281">
    <property type="entry name" value="Sigma70_r4_2"/>
    <property type="match status" value="1"/>
</dbReference>
<dbReference type="Gene3D" id="1.10.10.10">
    <property type="entry name" value="Winged helix-like DNA-binding domain superfamily/Winged helix DNA-binding domain"/>
    <property type="match status" value="1"/>
</dbReference>
<accession>R4YRR7</accession>
<dbReference type="GO" id="GO:0006352">
    <property type="term" value="P:DNA-templated transcription initiation"/>
    <property type="evidence" value="ECO:0007669"/>
    <property type="project" value="InterPro"/>
</dbReference>
<evidence type="ECO:0000256" key="2">
    <source>
        <dbReference type="ARBA" id="ARBA00023015"/>
    </source>
</evidence>
<evidence type="ECO:0000313" key="7">
    <source>
        <dbReference type="EMBL" id="CCK74804.1"/>
    </source>
</evidence>
<dbReference type="InterPro" id="IPR007627">
    <property type="entry name" value="RNA_pol_sigma70_r2"/>
</dbReference>
<reference evidence="7 8" key="1">
    <citation type="journal article" date="2013" name="Nat. Commun.">
        <title>Genome sequence and functional genomic analysis of the oil-degrading bacterium Oleispira antarctica.</title>
        <authorList>
            <person name="Kube M."/>
            <person name="Chernikova T.N."/>
            <person name="Al-Ramahi Y."/>
            <person name="Beloqui A."/>
            <person name="Lopez-Cortez N."/>
            <person name="Guazzaroni M.E."/>
            <person name="Heipieper H.J."/>
            <person name="Klages S."/>
            <person name="Kotsyurbenko O.R."/>
            <person name="Langer I."/>
            <person name="Nechitaylo T.Y."/>
            <person name="Lunsdorf H."/>
            <person name="Fernandez M."/>
            <person name="Juarez S."/>
            <person name="Ciordia S."/>
            <person name="Singer A."/>
            <person name="Kagan O."/>
            <person name="Egorova O."/>
            <person name="Petit P.A."/>
            <person name="Stogios P."/>
            <person name="Kim Y."/>
            <person name="Tchigvintsev A."/>
            <person name="Flick R."/>
            <person name="Denaro R."/>
            <person name="Genovese M."/>
            <person name="Albar J.P."/>
            <person name="Reva O.N."/>
            <person name="Martinez-Gomariz M."/>
            <person name="Tran H."/>
            <person name="Ferrer M."/>
            <person name="Savchenko A."/>
            <person name="Yakunin A.F."/>
            <person name="Yakimov M.M."/>
            <person name="Golyshina O.V."/>
            <person name="Reinhardt R."/>
            <person name="Golyshin P.N."/>
        </authorList>
    </citation>
    <scope>NUCLEOTIDE SEQUENCE [LARGE SCALE GENOMIC DNA]</scope>
</reference>
<dbReference type="SUPFAM" id="SSF88946">
    <property type="entry name" value="Sigma2 domain of RNA polymerase sigma factors"/>
    <property type="match status" value="1"/>
</dbReference>
<evidence type="ECO:0000259" key="5">
    <source>
        <dbReference type="Pfam" id="PF04542"/>
    </source>
</evidence>
<dbReference type="Pfam" id="PF04542">
    <property type="entry name" value="Sigma70_r2"/>
    <property type="match status" value="1"/>
</dbReference>
<dbReference type="InterPro" id="IPR039425">
    <property type="entry name" value="RNA_pol_sigma-70-like"/>
</dbReference>
<proteinExistence type="inferred from homology"/>
<keyword evidence="7" id="KW-0240">DNA-directed RNA polymerase</keyword>
<dbReference type="PATRIC" id="fig|698738.3.peg.646"/>
<dbReference type="InterPro" id="IPR036388">
    <property type="entry name" value="WH-like_DNA-bd_sf"/>
</dbReference>
<feature type="domain" description="RNA polymerase sigma factor 70 region 4 type 2" evidence="6">
    <location>
        <begin position="99"/>
        <end position="150"/>
    </location>
</feature>